<gene>
    <name evidence="1" type="ordered locus">BLASA_1347</name>
</gene>
<dbReference type="EMBL" id="FO117623">
    <property type="protein sequence ID" value="CCG02284.1"/>
    <property type="molecule type" value="Genomic_DNA"/>
</dbReference>
<reference evidence="1 2" key="1">
    <citation type="journal article" date="2012" name="J. Bacteriol.">
        <title>Genome Sequence of Blastococcus saxobsidens DD2, a Stone-Inhabiting Bacterium.</title>
        <authorList>
            <person name="Chouaia B."/>
            <person name="Crotti E."/>
            <person name="Brusetti L."/>
            <person name="Daffonchio D."/>
            <person name="Essoussi I."/>
            <person name="Nouioui I."/>
            <person name="Sbissi I."/>
            <person name="Ghodhbane-Gtari F."/>
            <person name="Gtari M."/>
            <person name="Vacherie B."/>
            <person name="Barbe V."/>
            <person name="Medigue C."/>
            <person name="Gury J."/>
            <person name="Pujic P."/>
            <person name="Normand P."/>
        </authorList>
    </citation>
    <scope>NUCLEOTIDE SEQUENCE [LARGE SCALE GENOMIC DNA]</scope>
    <source>
        <strain evidence="1 2">DD2</strain>
    </source>
</reference>
<dbReference type="KEGG" id="bsd:BLASA_1347"/>
<dbReference type="Proteomes" id="UP000007517">
    <property type="component" value="Chromosome"/>
</dbReference>
<reference evidence="2" key="2">
    <citation type="submission" date="2012-02" db="EMBL/GenBank/DDBJ databases">
        <title>Complete genome sequence of Blastococcus saxobsidens strain DD2.</title>
        <authorList>
            <person name="Genoscope."/>
        </authorList>
    </citation>
    <scope>NUCLEOTIDE SEQUENCE [LARGE SCALE GENOMIC DNA]</scope>
    <source>
        <strain evidence="2">DD2</strain>
    </source>
</reference>
<name>H6RJH9_BLASD</name>
<dbReference type="RefSeq" id="WP_014375181.1">
    <property type="nucleotide sequence ID" value="NC_016943.1"/>
</dbReference>
<dbReference type="HOGENOM" id="CLU_1308137_0_0_11"/>
<dbReference type="AlphaFoldDB" id="H6RJH9"/>
<organism evidence="1 2">
    <name type="scientific">Blastococcus saxobsidens (strain DD2)</name>
    <dbReference type="NCBI Taxonomy" id="1146883"/>
    <lineage>
        <taxon>Bacteria</taxon>
        <taxon>Bacillati</taxon>
        <taxon>Actinomycetota</taxon>
        <taxon>Actinomycetes</taxon>
        <taxon>Geodermatophilales</taxon>
        <taxon>Geodermatophilaceae</taxon>
        <taxon>Blastococcus</taxon>
    </lineage>
</organism>
<proteinExistence type="predicted"/>
<dbReference type="eggNOG" id="ENOG50346GW">
    <property type="taxonomic scope" value="Bacteria"/>
</dbReference>
<accession>H6RJH9</accession>
<dbReference type="STRING" id="1146883.BLASA_1347"/>
<evidence type="ECO:0000313" key="1">
    <source>
        <dbReference type="EMBL" id="CCG02284.1"/>
    </source>
</evidence>
<protein>
    <submittedName>
        <fullName evidence="1">Uncharacterized protein</fullName>
    </submittedName>
</protein>
<keyword evidence="2" id="KW-1185">Reference proteome</keyword>
<evidence type="ECO:0000313" key="2">
    <source>
        <dbReference type="Proteomes" id="UP000007517"/>
    </source>
</evidence>
<sequence>MAFELTGAGLPVPDGVRAELRREWVRLARPGTWLSGRERVAVAREARAARSFTDADTDLPPLLTEAAHSVSAAADLITREWVSDLRARGLETEQYVEVVGVVSRLAAVDSYVRGVGSAEEPLPDPVPGEASRRRNGQVRWRNAFVPTDPEDGALYALSAVPAENEARNRLHAALYLSTEQMADLAYQDGLSRAQMELLAARVSLLNNCFY</sequence>